<dbReference type="OrthoDB" id="1838785at2"/>
<evidence type="ECO:0000256" key="2">
    <source>
        <dbReference type="ARBA" id="ARBA00009477"/>
    </source>
</evidence>
<dbReference type="GO" id="GO:0022857">
    <property type="term" value="F:transmembrane transporter activity"/>
    <property type="evidence" value="ECO:0007669"/>
    <property type="project" value="InterPro"/>
</dbReference>
<name>A0A4Z0XWV5_9FIRM</name>
<feature type="coiled-coil region" evidence="4">
    <location>
        <begin position="288"/>
        <end position="322"/>
    </location>
</feature>
<keyword evidence="8" id="KW-1185">Reference proteome</keyword>
<dbReference type="Gene3D" id="2.40.30.170">
    <property type="match status" value="1"/>
</dbReference>
<evidence type="ECO:0000256" key="5">
    <source>
        <dbReference type="SAM" id="Phobius"/>
    </source>
</evidence>
<dbReference type="AlphaFoldDB" id="A0A4Z0XWV5"/>
<accession>A0A4Z0XWV5</accession>
<feature type="coiled-coil region" evidence="4">
    <location>
        <begin position="165"/>
        <end position="192"/>
    </location>
</feature>
<dbReference type="InterPro" id="IPR050465">
    <property type="entry name" value="UPF0194_transport"/>
</dbReference>
<dbReference type="GO" id="GO:0030313">
    <property type="term" value="C:cell envelope"/>
    <property type="evidence" value="ECO:0007669"/>
    <property type="project" value="UniProtKB-SubCell"/>
</dbReference>
<dbReference type="PANTHER" id="PTHR32347:SF14">
    <property type="entry name" value="EFFLUX SYSTEM COMPONENT YKNX-RELATED"/>
    <property type="match status" value="1"/>
</dbReference>
<protein>
    <submittedName>
        <fullName evidence="7">Macrolide export protein MacA</fullName>
    </submittedName>
</protein>
<proteinExistence type="inferred from homology"/>
<dbReference type="Proteomes" id="UP000297714">
    <property type="component" value="Unassembled WGS sequence"/>
</dbReference>
<evidence type="ECO:0000259" key="6">
    <source>
        <dbReference type="Pfam" id="PF25967"/>
    </source>
</evidence>
<dbReference type="RefSeq" id="WP_135660237.1">
    <property type="nucleotide sequence ID" value="NZ_SRMQ01000009.1"/>
</dbReference>
<keyword evidence="5" id="KW-1133">Transmembrane helix</keyword>
<dbReference type="InterPro" id="IPR058627">
    <property type="entry name" value="MdtA-like_C"/>
</dbReference>
<evidence type="ECO:0000256" key="1">
    <source>
        <dbReference type="ARBA" id="ARBA00004196"/>
    </source>
</evidence>
<sequence>MKEKLESIRNFTQLHKKITIFVTAGVLVSAISVAAIFAVLKHNAPQSTKTYREYSVAKGDVTVGTTESGTVSLDTQNITFPIACTISSVSVKSGQTVKKGDALLRLNLDSVNDNSSETRQKLETAKVSLQQALTDQKSKLAAAKITYESSKALAQTAPVTRALTEASIQNDIAVAQENLEKDRKELAKYQALQKTWASDYAKLQKLKQWMDDAKTNQTSYSNQLSVFKTDNNAIISAYEKLKDAVETARANYISAKYGSDSNGEDEDTAKLEYDSAKDALDAYYNNVAGDIIQQQENLQAKLDQAEAEYTNYSKAYNDFKETYSDKYPVAGTDLDAKVTSLQQSVKSDEYALSKAKKTAQITSNEAKTTEEKDLNTAAYADDTYNLTVNQLALAVSEQQENCDKLQRELDEINNALDGNGVITSPCDGIVATVSYKAGDTVPASTAIMEISKPDSVSLSVSISEDDITGISIGQEASITLSAYDNQSFDAMVESITAEPARSGSSSVTYTVVVKMTGTDNDVGTVYTGMSGEATIIQKRVKNVLYVNNKAIRFDNGVSTVLVKNQDGSTTEKNVKTGFSNGTNVEVTSGLAEGDTVLAESTVSAK</sequence>
<feature type="coiled-coil region" evidence="4">
    <location>
        <begin position="352"/>
        <end position="415"/>
    </location>
</feature>
<evidence type="ECO:0000313" key="7">
    <source>
        <dbReference type="EMBL" id="TGJ75959.1"/>
    </source>
</evidence>
<comment type="subcellular location">
    <subcellularLocation>
        <location evidence="1">Cell envelope</location>
    </subcellularLocation>
</comment>
<gene>
    <name evidence="7" type="primary">macA</name>
    <name evidence="7" type="ORF">CAGA_19350</name>
</gene>
<comment type="caution">
    <text evidence="7">The sequence shown here is derived from an EMBL/GenBank/DDBJ whole genome shotgun (WGS) entry which is preliminary data.</text>
</comment>
<keyword evidence="3 4" id="KW-0175">Coiled coil</keyword>
<reference evidence="7 8" key="1">
    <citation type="submission" date="2019-04" db="EMBL/GenBank/DDBJ databases">
        <authorList>
            <person name="Poehlein A."/>
            <person name="Bengelsdorf F.R."/>
            <person name="Duerre P."/>
            <person name="Daniel R."/>
        </authorList>
    </citation>
    <scope>NUCLEOTIDE SEQUENCE [LARGE SCALE GENOMIC DNA]</scope>
    <source>
        <strain evidence="7 8">BS-1</strain>
    </source>
</reference>
<dbReference type="GO" id="GO:0016020">
    <property type="term" value="C:membrane"/>
    <property type="evidence" value="ECO:0007669"/>
    <property type="project" value="InterPro"/>
</dbReference>
<dbReference type="Gene3D" id="2.40.420.20">
    <property type="match status" value="1"/>
</dbReference>
<evidence type="ECO:0000256" key="3">
    <source>
        <dbReference type="ARBA" id="ARBA00023054"/>
    </source>
</evidence>
<dbReference type="InterPro" id="IPR006143">
    <property type="entry name" value="RND_pump_MFP"/>
</dbReference>
<keyword evidence="5" id="KW-0472">Membrane</keyword>
<organism evidence="7 8">
    <name type="scientific">Caproiciproducens galactitolivorans</name>
    <dbReference type="NCBI Taxonomy" id="642589"/>
    <lineage>
        <taxon>Bacteria</taxon>
        <taxon>Bacillati</taxon>
        <taxon>Bacillota</taxon>
        <taxon>Clostridia</taxon>
        <taxon>Eubacteriales</taxon>
        <taxon>Acutalibacteraceae</taxon>
        <taxon>Caproiciproducens</taxon>
    </lineage>
</organism>
<dbReference type="EMBL" id="SRMQ01000009">
    <property type="protein sequence ID" value="TGJ75959.1"/>
    <property type="molecule type" value="Genomic_DNA"/>
</dbReference>
<dbReference type="PANTHER" id="PTHR32347">
    <property type="entry name" value="EFFLUX SYSTEM COMPONENT YKNX-RELATED"/>
    <property type="match status" value="1"/>
</dbReference>
<keyword evidence="5" id="KW-0812">Transmembrane</keyword>
<evidence type="ECO:0000256" key="4">
    <source>
        <dbReference type="SAM" id="Coils"/>
    </source>
</evidence>
<evidence type="ECO:0000313" key="8">
    <source>
        <dbReference type="Proteomes" id="UP000297714"/>
    </source>
</evidence>
<dbReference type="Gene3D" id="2.40.50.100">
    <property type="match status" value="1"/>
</dbReference>
<feature type="domain" description="Multidrug resistance protein MdtA-like C-terminal permuted SH3" evidence="6">
    <location>
        <begin position="542"/>
        <end position="597"/>
    </location>
</feature>
<dbReference type="Pfam" id="PF25967">
    <property type="entry name" value="RND-MFP_C"/>
    <property type="match status" value="1"/>
</dbReference>
<comment type="similarity">
    <text evidence="2">Belongs to the membrane fusion protein (MFP) (TC 8.A.1) family.</text>
</comment>
<feature type="transmembrane region" description="Helical" evidence="5">
    <location>
        <begin position="20"/>
        <end position="40"/>
    </location>
</feature>
<dbReference type="NCBIfam" id="TIGR01730">
    <property type="entry name" value="RND_mfp"/>
    <property type="match status" value="1"/>
</dbReference>